<keyword evidence="5" id="KW-1185">Reference proteome</keyword>
<dbReference type="Pfam" id="PF01467">
    <property type="entry name" value="CTP_transf_like"/>
    <property type="match status" value="1"/>
</dbReference>
<protein>
    <submittedName>
        <fullName evidence="4">Adenylyltransferase/cytidyltransferase family protein</fullName>
    </submittedName>
</protein>
<gene>
    <name evidence="4" type="ORF">RGE70_05815</name>
</gene>
<accession>A0ABZ0K4A6</accession>
<name>A0ABZ0K4A6_9GAMM</name>
<evidence type="ECO:0000313" key="5">
    <source>
        <dbReference type="Proteomes" id="UP001529491"/>
    </source>
</evidence>
<dbReference type="NCBIfam" id="TIGR00125">
    <property type="entry name" value="cyt_tran_rel"/>
    <property type="match status" value="1"/>
</dbReference>
<evidence type="ECO:0000313" key="4">
    <source>
        <dbReference type="EMBL" id="WOT06969.1"/>
    </source>
</evidence>
<evidence type="ECO:0000259" key="3">
    <source>
        <dbReference type="Pfam" id="PF01467"/>
    </source>
</evidence>
<evidence type="ECO:0000256" key="1">
    <source>
        <dbReference type="ARBA" id="ARBA00022679"/>
    </source>
</evidence>
<dbReference type="InterPro" id="IPR014729">
    <property type="entry name" value="Rossmann-like_a/b/a_fold"/>
</dbReference>
<keyword evidence="1" id="KW-0808">Transferase</keyword>
<dbReference type="SUPFAM" id="SSF52374">
    <property type="entry name" value="Nucleotidylyl transferase"/>
    <property type="match status" value="1"/>
</dbReference>
<dbReference type="PANTHER" id="PTHR43793">
    <property type="entry name" value="FAD SYNTHASE"/>
    <property type="match status" value="1"/>
</dbReference>
<dbReference type="EMBL" id="CP136522">
    <property type="protein sequence ID" value="WOT06969.1"/>
    <property type="molecule type" value="Genomic_DNA"/>
</dbReference>
<organism evidence="4 5">
    <name type="scientific">Shewanella youngdeokensis</name>
    <dbReference type="NCBI Taxonomy" id="2999068"/>
    <lineage>
        <taxon>Bacteria</taxon>
        <taxon>Pseudomonadati</taxon>
        <taxon>Pseudomonadota</taxon>
        <taxon>Gammaproteobacteria</taxon>
        <taxon>Alteromonadales</taxon>
        <taxon>Shewanellaceae</taxon>
        <taxon>Shewanella</taxon>
    </lineage>
</organism>
<proteinExistence type="predicted"/>
<dbReference type="InterPro" id="IPR004821">
    <property type="entry name" value="Cyt_trans-like"/>
</dbReference>
<dbReference type="GO" id="GO:0016779">
    <property type="term" value="F:nucleotidyltransferase activity"/>
    <property type="evidence" value="ECO:0007669"/>
    <property type="project" value="UniProtKB-KW"/>
</dbReference>
<sequence length="175" mass="19510">MEEVKTLVSVANDVKPQKTVLTYGTFDLFHVGHVRLLKRLRALGDRLVVGVSSDEFNTGKGKKSFCSFEERAEILLATEYVDAVFAENSWDQKRADVKRFNVDIFGMGSDWAGKFDDLKDCCDVVYLERTQDVSTTDIKKALAKISAEDVVELEQSLHSALEIVVNLASSVGRSK</sequence>
<feature type="domain" description="Cytidyltransferase-like" evidence="3">
    <location>
        <begin position="21"/>
        <end position="140"/>
    </location>
</feature>
<dbReference type="Gene3D" id="3.40.50.620">
    <property type="entry name" value="HUPs"/>
    <property type="match status" value="1"/>
</dbReference>
<reference evidence="4 5" key="1">
    <citation type="submission" date="2023-10" db="EMBL/GenBank/DDBJ databases">
        <title>Complete genome sequence of Shewanella sp. DAU334.</title>
        <authorList>
            <person name="Lee Y.-S."/>
            <person name="Jeong H.-R."/>
            <person name="Hwang E.-J."/>
            <person name="Choi Y.-L."/>
            <person name="Kim G.-D."/>
        </authorList>
    </citation>
    <scope>NUCLEOTIDE SEQUENCE [LARGE SCALE GENOMIC DNA]</scope>
    <source>
        <strain evidence="4 5">DAU334</strain>
    </source>
</reference>
<keyword evidence="2 4" id="KW-0548">Nucleotidyltransferase</keyword>
<evidence type="ECO:0000256" key="2">
    <source>
        <dbReference type="ARBA" id="ARBA00022695"/>
    </source>
</evidence>
<dbReference type="InterPro" id="IPR050385">
    <property type="entry name" value="Archaeal_FAD_synthase"/>
</dbReference>
<dbReference type="PANTHER" id="PTHR43793:SF1">
    <property type="entry name" value="FAD SYNTHASE"/>
    <property type="match status" value="1"/>
</dbReference>
<dbReference type="Proteomes" id="UP001529491">
    <property type="component" value="Chromosome"/>
</dbReference>